<proteinExistence type="predicted"/>
<dbReference type="EMBL" id="CAVMJV010000064">
    <property type="protein sequence ID" value="CAK5087216.1"/>
    <property type="molecule type" value="Genomic_DNA"/>
</dbReference>
<gene>
    <name evidence="1" type="ORF">MENTE1834_LOCUS34753</name>
</gene>
<comment type="caution">
    <text evidence="1">The sequence shown here is derived from an EMBL/GenBank/DDBJ whole genome shotgun (WGS) entry which is preliminary data.</text>
</comment>
<evidence type="ECO:0000313" key="1">
    <source>
        <dbReference type="EMBL" id="CAK5087216.1"/>
    </source>
</evidence>
<organism evidence="1 2">
    <name type="scientific">Meloidogyne enterolobii</name>
    <name type="common">Root-knot nematode worm</name>
    <name type="synonym">Meloidogyne mayaguensis</name>
    <dbReference type="NCBI Taxonomy" id="390850"/>
    <lineage>
        <taxon>Eukaryota</taxon>
        <taxon>Metazoa</taxon>
        <taxon>Ecdysozoa</taxon>
        <taxon>Nematoda</taxon>
        <taxon>Chromadorea</taxon>
        <taxon>Rhabditida</taxon>
        <taxon>Tylenchina</taxon>
        <taxon>Tylenchomorpha</taxon>
        <taxon>Tylenchoidea</taxon>
        <taxon>Meloidogynidae</taxon>
        <taxon>Meloidogyninae</taxon>
        <taxon>Meloidogyne</taxon>
    </lineage>
</organism>
<dbReference type="Proteomes" id="UP001497535">
    <property type="component" value="Unassembled WGS sequence"/>
</dbReference>
<sequence length="107" mass="12848">MLFKLPTESLLDFLKFLDYFNLSVLQQVNSQFFSFIQQYRDELALKEFSHLEIISENDVRLSNYRRAVDIVNEVEDRYGSEIYNVELNEEQREKVFYFLGALIYIGQ</sequence>
<accession>A0ACB1A6V3</accession>
<reference evidence="1" key="1">
    <citation type="submission" date="2023-11" db="EMBL/GenBank/DDBJ databases">
        <authorList>
            <person name="Poullet M."/>
        </authorList>
    </citation>
    <scope>NUCLEOTIDE SEQUENCE</scope>
    <source>
        <strain evidence="1">E1834</strain>
    </source>
</reference>
<protein>
    <submittedName>
        <fullName evidence="1">Uncharacterized protein</fullName>
    </submittedName>
</protein>
<evidence type="ECO:0000313" key="2">
    <source>
        <dbReference type="Proteomes" id="UP001497535"/>
    </source>
</evidence>
<keyword evidence="2" id="KW-1185">Reference proteome</keyword>
<name>A0ACB1A6V3_MELEN</name>